<name>A0ABP5J4K2_9ACTN</name>
<keyword evidence="2" id="KW-1185">Reference proteome</keyword>
<dbReference type="Proteomes" id="UP001501161">
    <property type="component" value="Unassembled WGS sequence"/>
</dbReference>
<gene>
    <name evidence="1" type="ORF">GCM10009726_28530</name>
</gene>
<accession>A0ABP5J4K2</accession>
<evidence type="ECO:0000313" key="1">
    <source>
        <dbReference type="EMBL" id="GAA2112076.1"/>
    </source>
</evidence>
<dbReference type="InterPro" id="IPR011697">
    <property type="entry name" value="Peptidase_C26"/>
</dbReference>
<dbReference type="SUPFAM" id="SSF52317">
    <property type="entry name" value="Class I glutamine amidotransferase-like"/>
    <property type="match status" value="1"/>
</dbReference>
<dbReference type="Gene3D" id="3.40.50.880">
    <property type="match status" value="1"/>
</dbReference>
<reference evidence="2" key="1">
    <citation type="journal article" date="2019" name="Int. J. Syst. Evol. Microbiol.">
        <title>The Global Catalogue of Microorganisms (GCM) 10K type strain sequencing project: providing services to taxonomists for standard genome sequencing and annotation.</title>
        <authorList>
            <consortium name="The Broad Institute Genomics Platform"/>
            <consortium name="The Broad Institute Genome Sequencing Center for Infectious Disease"/>
            <person name="Wu L."/>
            <person name="Ma J."/>
        </authorList>
    </citation>
    <scope>NUCLEOTIDE SEQUENCE [LARGE SCALE GENOMIC DNA]</scope>
    <source>
        <strain evidence="2">JCM 13813</strain>
    </source>
</reference>
<dbReference type="PANTHER" id="PTHR43235:SF1">
    <property type="entry name" value="GLUTAMINE AMIDOTRANSFERASE PB2B2.05-RELATED"/>
    <property type="match status" value="1"/>
</dbReference>
<keyword evidence="1" id="KW-0378">Hydrolase</keyword>
<dbReference type="PANTHER" id="PTHR43235">
    <property type="entry name" value="GLUTAMINE AMIDOTRANSFERASE PB2B2.05-RELATED"/>
    <property type="match status" value="1"/>
</dbReference>
<dbReference type="GO" id="GO:0016787">
    <property type="term" value="F:hydrolase activity"/>
    <property type="evidence" value="ECO:0007669"/>
    <property type="project" value="UniProtKB-KW"/>
</dbReference>
<sequence length="248" mass="25743">MASNVSEARGPARRPRIGLTTYLETASWGVWHRPAALVPAVYVDAVTRSGGVPLLLPPAGTDEGVLEVLDGLLLIGGADLDPPGYGAAAHAATAGTRPDRDHHEKRLLAAALDRGTPVLGVCRGAQLMTVALGGSLHQHLPDLLGHTGHGPAPGSFGSTAVTTVAGSLVAGIVGERTQVPCHHHQGLDTVPTPLVATARAADGLVEAVELPGDSWVVGVQWHPEEDQTDLRLFEAFVAAAGRWREKES</sequence>
<dbReference type="CDD" id="cd01745">
    <property type="entry name" value="GATase1_2"/>
    <property type="match status" value="1"/>
</dbReference>
<comment type="caution">
    <text evidence="1">The sequence shown here is derived from an EMBL/GenBank/DDBJ whole genome shotgun (WGS) entry which is preliminary data.</text>
</comment>
<proteinExistence type="predicted"/>
<organism evidence="1 2">
    <name type="scientific">Nocardioides furvisabuli</name>
    <dbReference type="NCBI Taxonomy" id="375542"/>
    <lineage>
        <taxon>Bacteria</taxon>
        <taxon>Bacillati</taxon>
        <taxon>Actinomycetota</taxon>
        <taxon>Actinomycetes</taxon>
        <taxon>Propionibacteriales</taxon>
        <taxon>Nocardioidaceae</taxon>
        <taxon>Nocardioides</taxon>
    </lineage>
</organism>
<dbReference type="Pfam" id="PF07722">
    <property type="entry name" value="Peptidase_C26"/>
    <property type="match status" value="1"/>
</dbReference>
<dbReference type="PROSITE" id="PS51273">
    <property type="entry name" value="GATASE_TYPE_1"/>
    <property type="match status" value="1"/>
</dbReference>
<protein>
    <submittedName>
        <fullName evidence="1">Gamma-glutamyl-gamma-aminobutyrate hydrolase</fullName>
    </submittedName>
</protein>
<evidence type="ECO:0000313" key="2">
    <source>
        <dbReference type="Proteomes" id="UP001501161"/>
    </source>
</evidence>
<dbReference type="InterPro" id="IPR044668">
    <property type="entry name" value="PuuD-like"/>
</dbReference>
<dbReference type="RefSeq" id="WP_231252086.1">
    <property type="nucleotide sequence ID" value="NZ_BAAAMQ010000015.1"/>
</dbReference>
<dbReference type="InterPro" id="IPR029062">
    <property type="entry name" value="Class_I_gatase-like"/>
</dbReference>
<dbReference type="EMBL" id="BAAAMQ010000015">
    <property type="protein sequence ID" value="GAA2112076.1"/>
    <property type="molecule type" value="Genomic_DNA"/>
</dbReference>